<accession>A0A061FVY5</accession>
<proteinExistence type="predicted"/>
<sequence>MPCVIPLLFYCFFIKRHKISPFSSYGRPSKEEREREEEQREKQENLGEKFKEKVKKSRKQARW</sequence>
<dbReference type="HOGENOM" id="CLU_2890334_0_0_1"/>
<evidence type="ECO:0000256" key="1">
    <source>
        <dbReference type="SAM" id="MobiDB-lite"/>
    </source>
</evidence>
<dbReference type="InParanoid" id="A0A061FVY5"/>
<dbReference type="EMBL" id="CM001881">
    <property type="protein sequence ID" value="EOY21416.1"/>
    <property type="molecule type" value="Genomic_DNA"/>
</dbReference>
<reference evidence="2 3" key="1">
    <citation type="journal article" date="2013" name="Genome Biol.">
        <title>The genome sequence of the most widely cultivated cacao type and its use to identify candidate genes regulating pod color.</title>
        <authorList>
            <person name="Motamayor J.C."/>
            <person name="Mockaitis K."/>
            <person name="Schmutz J."/>
            <person name="Haiminen N."/>
            <person name="Iii D.L."/>
            <person name="Cornejo O."/>
            <person name="Findley S.D."/>
            <person name="Zheng P."/>
            <person name="Utro F."/>
            <person name="Royaert S."/>
            <person name="Saski C."/>
            <person name="Jenkins J."/>
            <person name="Podicheti R."/>
            <person name="Zhao M."/>
            <person name="Scheffler B.E."/>
            <person name="Stack J.C."/>
            <person name="Feltus F.A."/>
            <person name="Mustiga G.M."/>
            <person name="Amores F."/>
            <person name="Phillips W."/>
            <person name="Marelli J.P."/>
            <person name="May G.D."/>
            <person name="Shapiro H."/>
            <person name="Ma J."/>
            <person name="Bustamante C.D."/>
            <person name="Schnell R.J."/>
            <person name="Main D."/>
            <person name="Gilbert D."/>
            <person name="Parida L."/>
            <person name="Kuhn D.N."/>
        </authorList>
    </citation>
    <scope>NUCLEOTIDE SEQUENCE [LARGE SCALE GENOMIC DNA]</scope>
    <source>
        <strain evidence="3">cv. Matina 1-6</strain>
    </source>
</reference>
<dbReference type="Gramene" id="EOY21416">
    <property type="protein sequence ID" value="EOY21416"/>
    <property type="gene ID" value="TCM_012930"/>
</dbReference>
<organism evidence="2 3">
    <name type="scientific">Theobroma cacao</name>
    <name type="common">Cacao</name>
    <name type="synonym">Cocoa</name>
    <dbReference type="NCBI Taxonomy" id="3641"/>
    <lineage>
        <taxon>Eukaryota</taxon>
        <taxon>Viridiplantae</taxon>
        <taxon>Streptophyta</taxon>
        <taxon>Embryophyta</taxon>
        <taxon>Tracheophyta</taxon>
        <taxon>Spermatophyta</taxon>
        <taxon>Magnoliopsida</taxon>
        <taxon>eudicotyledons</taxon>
        <taxon>Gunneridae</taxon>
        <taxon>Pentapetalae</taxon>
        <taxon>rosids</taxon>
        <taxon>malvids</taxon>
        <taxon>Malvales</taxon>
        <taxon>Malvaceae</taxon>
        <taxon>Byttnerioideae</taxon>
        <taxon>Theobroma</taxon>
    </lineage>
</organism>
<keyword evidence="3" id="KW-1185">Reference proteome</keyword>
<feature type="compositionally biased region" description="Basic residues" evidence="1">
    <location>
        <begin position="52"/>
        <end position="63"/>
    </location>
</feature>
<name>A0A061FVY5_THECC</name>
<dbReference type="Proteomes" id="UP000026915">
    <property type="component" value="Chromosome 3"/>
</dbReference>
<evidence type="ECO:0000313" key="2">
    <source>
        <dbReference type="EMBL" id="EOY21416.1"/>
    </source>
</evidence>
<evidence type="ECO:0000313" key="3">
    <source>
        <dbReference type="Proteomes" id="UP000026915"/>
    </source>
</evidence>
<feature type="region of interest" description="Disordered" evidence="1">
    <location>
        <begin position="21"/>
        <end position="63"/>
    </location>
</feature>
<gene>
    <name evidence="2" type="ORF">TCM_012930</name>
</gene>
<protein>
    <submittedName>
        <fullName evidence="2">Uncharacterized protein</fullName>
    </submittedName>
</protein>
<dbReference type="AlphaFoldDB" id="A0A061FVY5"/>
<feature type="compositionally biased region" description="Basic and acidic residues" evidence="1">
    <location>
        <begin position="28"/>
        <end position="51"/>
    </location>
</feature>